<dbReference type="Pfam" id="PF00892">
    <property type="entry name" value="EamA"/>
    <property type="match status" value="2"/>
</dbReference>
<dbReference type="InterPro" id="IPR037185">
    <property type="entry name" value="EmrE-like"/>
</dbReference>
<feature type="transmembrane region" description="Helical" evidence="5">
    <location>
        <begin position="60"/>
        <end position="80"/>
    </location>
</feature>
<feature type="domain" description="EamA" evidence="6">
    <location>
        <begin position="143"/>
        <end position="284"/>
    </location>
</feature>
<dbReference type="InterPro" id="IPR050638">
    <property type="entry name" value="AA-Vitamin_Transporters"/>
</dbReference>
<name>A0A1A8TSE9_9GAMM</name>
<organism evidence="7 8">
    <name type="scientific">Marinomonas spartinae</name>
    <dbReference type="NCBI Taxonomy" id="1792290"/>
    <lineage>
        <taxon>Bacteria</taxon>
        <taxon>Pseudomonadati</taxon>
        <taxon>Pseudomonadota</taxon>
        <taxon>Gammaproteobacteria</taxon>
        <taxon>Oceanospirillales</taxon>
        <taxon>Oceanospirillaceae</taxon>
        <taxon>Marinomonas</taxon>
    </lineage>
</organism>
<comment type="subcellular location">
    <subcellularLocation>
        <location evidence="1">Membrane</location>
        <topology evidence="1">Multi-pass membrane protein</topology>
    </subcellularLocation>
</comment>
<dbReference type="STRING" id="1792290.MSP8886_04210"/>
<gene>
    <name evidence="7" type="primary">eamA_2</name>
    <name evidence="7" type="ORF">MSP8886_04210</name>
</gene>
<evidence type="ECO:0000313" key="7">
    <source>
        <dbReference type="EMBL" id="SBS37645.1"/>
    </source>
</evidence>
<dbReference type="Gene3D" id="1.10.3730.20">
    <property type="match status" value="1"/>
</dbReference>
<dbReference type="PANTHER" id="PTHR32322">
    <property type="entry name" value="INNER MEMBRANE TRANSPORTER"/>
    <property type="match status" value="1"/>
</dbReference>
<protein>
    <submittedName>
        <fullName evidence="7">Putative amino-acid metabolite efflux pump</fullName>
    </submittedName>
</protein>
<dbReference type="EMBL" id="FLOB01000020">
    <property type="protein sequence ID" value="SBS37645.1"/>
    <property type="molecule type" value="Genomic_DNA"/>
</dbReference>
<evidence type="ECO:0000313" key="8">
    <source>
        <dbReference type="Proteomes" id="UP000092544"/>
    </source>
</evidence>
<dbReference type="GO" id="GO:0016020">
    <property type="term" value="C:membrane"/>
    <property type="evidence" value="ECO:0007669"/>
    <property type="project" value="UniProtKB-SubCell"/>
</dbReference>
<evidence type="ECO:0000256" key="5">
    <source>
        <dbReference type="SAM" id="Phobius"/>
    </source>
</evidence>
<feature type="transmembrane region" description="Helical" evidence="5">
    <location>
        <begin position="171"/>
        <end position="194"/>
    </location>
</feature>
<evidence type="ECO:0000259" key="6">
    <source>
        <dbReference type="Pfam" id="PF00892"/>
    </source>
</evidence>
<accession>A0A1A8TSE9</accession>
<feature type="transmembrane region" description="Helical" evidence="5">
    <location>
        <begin position="268"/>
        <end position="286"/>
    </location>
</feature>
<dbReference type="AlphaFoldDB" id="A0A1A8TSE9"/>
<feature type="transmembrane region" description="Helical" evidence="5">
    <location>
        <begin position="86"/>
        <end position="108"/>
    </location>
</feature>
<keyword evidence="4 5" id="KW-0472">Membrane</keyword>
<dbReference type="OrthoDB" id="7158585at2"/>
<feature type="transmembrane region" description="Helical" evidence="5">
    <location>
        <begin position="139"/>
        <end position="159"/>
    </location>
</feature>
<dbReference type="PANTHER" id="PTHR32322:SF9">
    <property type="entry name" value="AMINO-ACID METABOLITE EFFLUX PUMP-RELATED"/>
    <property type="match status" value="1"/>
</dbReference>
<dbReference type="RefSeq" id="WP_067020711.1">
    <property type="nucleotide sequence ID" value="NZ_FLOB01000020.1"/>
</dbReference>
<evidence type="ECO:0000256" key="3">
    <source>
        <dbReference type="ARBA" id="ARBA00022989"/>
    </source>
</evidence>
<keyword evidence="8" id="KW-1185">Reference proteome</keyword>
<sequence length="298" mass="32418">MTRKDMLLALAIIVAWGLNFVVIAWGLDGLPPMLLGGLRFLIVAVVGSFFFKRPKTPLKWWFWYALPISFGQFALLFTGMELGMPAGLASLVLQSQAIFTLLFAVLFLKESVRPYQLLAIAISAGGLAFIALSNSHHEMTAIGFGLTIAAASSWALGNISTKIIGQKGYHANVNLVIWSCWIPPIPFFLCSWFIDGPEVITHSLLNINWSTAATLAYLSIFATVGGYGLWSYLMSRYSAATIAPLSLGVPIVGLTSSAILLGETISPMQWIGITLVLFGLLMNTFGGRWLKKISQHTA</sequence>
<evidence type="ECO:0000256" key="2">
    <source>
        <dbReference type="ARBA" id="ARBA00022692"/>
    </source>
</evidence>
<reference evidence="7 8" key="1">
    <citation type="submission" date="2016-06" db="EMBL/GenBank/DDBJ databases">
        <authorList>
            <person name="Kjaerup R.B."/>
            <person name="Dalgaard T.S."/>
            <person name="Juul-Madsen H.R."/>
        </authorList>
    </citation>
    <scope>NUCLEOTIDE SEQUENCE [LARGE SCALE GENOMIC DNA]</scope>
    <source>
        <strain evidence="7 8">CECT 8886</strain>
    </source>
</reference>
<dbReference type="InterPro" id="IPR000620">
    <property type="entry name" value="EamA_dom"/>
</dbReference>
<feature type="transmembrane region" description="Helical" evidence="5">
    <location>
        <begin position="206"/>
        <end position="230"/>
    </location>
</feature>
<dbReference type="Proteomes" id="UP000092544">
    <property type="component" value="Unassembled WGS sequence"/>
</dbReference>
<feature type="transmembrane region" description="Helical" evidence="5">
    <location>
        <begin position="242"/>
        <end position="262"/>
    </location>
</feature>
<proteinExistence type="predicted"/>
<feature type="domain" description="EamA" evidence="6">
    <location>
        <begin position="6"/>
        <end position="131"/>
    </location>
</feature>
<feature type="transmembrane region" description="Helical" evidence="5">
    <location>
        <begin position="7"/>
        <end position="27"/>
    </location>
</feature>
<keyword evidence="2 5" id="KW-0812">Transmembrane</keyword>
<dbReference type="SUPFAM" id="SSF103481">
    <property type="entry name" value="Multidrug resistance efflux transporter EmrE"/>
    <property type="match status" value="2"/>
</dbReference>
<feature type="transmembrane region" description="Helical" evidence="5">
    <location>
        <begin position="33"/>
        <end position="51"/>
    </location>
</feature>
<evidence type="ECO:0000256" key="4">
    <source>
        <dbReference type="ARBA" id="ARBA00023136"/>
    </source>
</evidence>
<keyword evidence="3 5" id="KW-1133">Transmembrane helix</keyword>
<evidence type="ECO:0000256" key="1">
    <source>
        <dbReference type="ARBA" id="ARBA00004141"/>
    </source>
</evidence>
<feature type="transmembrane region" description="Helical" evidence="5">
    <location>
        <begin position="115"/>
        <end position="133"/>
    </location>
</feature>